<feature type="region of interest" description="Disordered" evidence="5">
    <location>
        <begin position="84"/>
        <end position="110"/>
    </location>
</feature>
<dbReference type="Pfam" id="PF07980">
    <property type="entry name" value="SusD_RagB"/>
    <property type="match status" value="1"/>
</dbReference>
<dbReference type="Gene3D" id="1.25.40.390">
    <property type="match status" value="1"/>
</dbReference>
<keyword evidence="4" id="KW-0998">Cell outer membrane</keyword>
<dbReference type="InterPro" id="IPR012944">
    <property type="entry name" value="SusD_RagB_dom"/>
</dbReference>
<keyword evidence="3" id="KW-0472">Membrane</keyword>
<evidence type="ECO:0000313" key="7">
    <source>
        <dbReference type="EMBL" id="SVD14234.1"/>
    </source>
</evidence>
<comment type="subcellular location">
    <subcellularLocation>
        <location evidence="1">Cell outer membrane</location>
    </subcellularLocation>
</comment>
<accession>A0A382SWG7</accession>
<name>A0A382SWG7_9ZZZZ</name>
<organism evidence="7">
    <name type="scientific">marine metagenome</name>
    <dbReference type="NCBI Taxonomy" id="408172"/>
    <lineage>
        <taxon>unclassified sequences</taxon>
        <taxon>metagenomes</taxon>
        <taxon>ecological metagenomes</taxon>
    </lineage>
</organism>
<evidence type="ECO:0000256" key="3">
    <source>
        <dbReference type="ARBA" id="ARBA00023136"/>
    </source>
</evidence>
<feature type="domain" description="RagB/SusD" evidence="6">
    <location>
        <begin position="5"/>
        <end position="81"/>
    </location>
</feature>
<feature type="compositionally biased region" description="Basic and acidic residues" evidence="5">
    <location>
        <begin position="88"/>
        <end position="97"/>
    </location>
</feature>
<dbReference type="GO" id="GO:0009279">
    <property type="term" value="C:cell outer membrane"/>
    <property type="evidence" value="ECO:0007669"/>
    <property type="project" value="UniProtKB-SubCell"/>
</dbReference>
<evidence type="ECO:0000256" key="2">
    <source>
        <dbReference type="ARBA" id="ARBA00022729"/>
    </source>
</evidence>
<evidence type="ECO:0000259" key="6">
    <source>
        <dbReference type="Pfam" id="PF07980"/>
    </source>
</evidence>
<proteinExistence type="predicted"/>
<evidence type="ECO:0000256" key="5">
    <source>
        <dbReference type="SAM" id="MobiDB-lite"/>
    </source>
</evidence>
<evidence type="ECO:0000256" key="4">
    <source>
        <dbReference type="ARBA" id="ARBA00023237"/>
    </source>
</evidence>
<reference evidence="7" key="1">
    <citation type="submission" date="2018-05" db="EMBL/GenBank/DDBJ databases">
        <authorList>
            <person name="Lanie J.A."/>
            <person name="Ng W.-L."/>
            <person name="Kazmierczak K.M."/>
            <person name="Andrzejewski T.M."/>
            <person name="Davidsen T.M."/>
            <person name="Wayne K.J."/>
            <person name="Tettelin H."/>
            <person name="Glass J.I."/>
            <person name="Rusch D."/>
            <person name="Podicherti R."/>
            <person name="Tsui H.-C.T."/>
            <person name="Winkler M.E."/>
        </authorList>
    </citation>
    <scope>NUCLEOTIDE SEQUENCE</scope>
</reference>
<keyword evidence="2" id="KW-0732">Signal</keyword>
<evidence type="ECO:0000256" key="1">
    <source>
        <dbReference type="ARBA" id="ARBA00004442"/>
    </source>
</evidence>
<protein>
    <recommendedName>
        <fullName evidence="6">RagB/SusD domain-containing protein</fullName>
    </recommendedName>
</protein>
<dbReference type="AlphaFoldDB" id="A0A382SWG7"/>
<dbReference type="SUPFAM" id="SSF48452">
    <property type="entry name" value="TPR-like"/>
    <property type="match status" value="1"/>
</dbReference>
<gene>
    <name evidence="7" type="ORF">METZ01_LOCUS367088</name>
</gene>
<feature type="non-terminal residue" evidence="7">
    <location>
        <position position="1"/>
    </location>
</feature>
<dbReference type="InterPro" id="IPR011990">
    <property type="entry name" value="TPR-like_helical_dom_sf"/>
</dbReference>
<sequence length="110" mass="12074">SSSYDPVPIMRSVELQLLQAEVHIGNGDYSSAESIMNTIRAAAGVTDYSGTDASNAVDRVLHEKRYSLFLEGHRLVDMRHYGKTGELPLDRPGRGDEIVTFPIPETETPG</sequence>
<dbReference type="EMBL" id="UINC01132120">
    <property type="protein sequence ID" value="SVD14234.1"/>
    <property type="molecule type" value="Genomic_DNA"/>
</dbReference>